<dbReference type="Proteomes" id="UP000838756">
    <property type="component" value="Unassembled WGS sequence"/>
</dbReference>
<gene>
    <name evidence="8" type="primary">jg5606</name>
    <name evidence="8" type="ORF">PAEG_LOCUS25290</name>
</gene>
<dbReference type="PANTHER" id="PTHR46138">
    <property type="entry name" value="PROTEIN DR1"/>
    <property type="match status" value="1"/>
</dbReference>
<dbReference type="GO" id="GO:0000122">
    <property type="term" value="P:negative regulation of transcription by RNA polymerase II"/>
    <property type="evidence" value="ECO:0007669"/>
    <property type="project" value="InterPro"/>
</dbReference>
<evidence type="ECO:0000313" key="9">
    <source>
        <dbReference type="Proteomes" id="UP000838756"/>
    </source>
</evidence>
<evidence type="ECO:0000256" key="3">
    <source>
        <dbReference type="ARBA" id="ARBA00018742"/>
    </source>
</evidence>
<dbReference type="GO" id="GO:0046982">
    <property type="term" value="F:protein heterodimerization activity"/>
    <property type="evidence" value="ECO:0007669"/>
    <property type="project" value="InterPro"/>
</dbReference>
<dbReference type="CDD" id="cd22905">
    <property type="entry name" value="HFD_Dr1"/>
    <property type="match status" value="1"/>
</dbReference>
<dbReference type="SUPFAM" id="SSF47113">
    <property type="entry name" value="Histone-fold"/>
    <property type="match status" value="1"/>
</dbReference>
<name>A0A8S4SJ13_9NEOP</name>
<dbReference type="GO" id="GO:0051123">
    <property type="term" value="P:RNA polymerase II preinitiation complex assembly"/>
    <property type="evidence" value="ECO:0007669"/>
    <property type="project" value="TreeGrafter"/>
</dbReference>
<dbReference type="PANTHER" id="PTHR46138:SF1">
    <property type="entry name" value="PROTEIN DR1"/>
    <property type="match status" value="1"/>
</dbReference>
<comment type="subcellular location">
    <subcellularLocation>
        <location evidence="1">Nucleus</location>
    </subcellularLocation>
</comment>
<feature type="domain" description="Transcription factor CBF/NF-Y/archaeal histone" evidence="7">
    <location>
        <begin position="5"/>
        <end position="65"/>
    </location>
</feature>
<dbReference type="GO" id="GO:0017025">
    <property type="term" value="F:TBP-class protein binding"/>
    <property type="evidence" value="ECO:0007669"/>
    <property type="project" value="TreeGrafter"/>
</dbReference>
<protein>
    <recommendedName>
        <fullName evidence="3">Protein Dr1</fullName>
    </recommendedName>
    <alternativeName>
        <fullName evidence="6">Down-regulator of transcription 1</fullName>
    </alternativeName>
    <alternativeName>
        <fullName evidence="5">Negative cofactor 2-beta</fullName>
    </alternativeName>
</protein>
<dbReference type="AlphaFoldDB" id="A0A8S4SJ13"/>
<dbReference type="InterPro" id="IPR009072">
    <property type="entry name" value="Histone-fold"/>
</dbReference>
<keyword evidence="9" id="KW-1185">Reference proteome</keyword>
<evidence type="ECO:0000313" key="8">
    <source>
        <dbReference type="EMBL" id="CAH2266438.1"/>
    </source>
</evidence>
<proteinExistence type="inferred from homology"/>
<dbReference type="GO" id="GO:0017054">
    <property type="term" value="C:negative cofactor 2 complex"/>
    <property type="evidence" value="ECO:0007669"/>
    <property type="project" value="InterPro"/>
</dbReference>
<dbReference type="InterPro" id="IPR003958">
    <property type="entry name" value="CBFA_NFYB_domain"/>
</dbReference>
<keyword evidence="4" id="KW-0539">Nucleus</keyword>
<reference evidence="8" key="1">
    <citation type="submission" date="2022-03" db="EMBL/GenBank/DDBJ databases">
        <authorList>
            <person name="Lindestad O."/>
        </authorList>
    </citation>
    <scope>NUCLEOTIDE SEQUENCE</scope>
</reference>
<evidence type="ECO:0000256" key="5">
    <source>
        <dbReference type="ARBA" id="ARBA00030451"/>
    </source>
</evidence>
<organism evidence="8 9">
    <name type="scientific">Pararge aegeria aegeria</name>
    <dbReference type="NCBI Taxonomy" id="348720"/>
    <lineage>
        <taxon>Eukaryota</taxon>
        <taxon>Metazoa</taxon>
        <taxon>Ecdysozoa</taxon>
        <taxon>Arthropoda</taxon>
        <taxon>Hexapoda</taxon>
        <taxon>Insecta</taxon>
        <taxon>Pterygota</taxon>
        <taxon>Neoptera</taxon>
        <taxon>Endopterygota</taxon>
        <taxon>Lepidoptera</taxon>
        <taxon>Glossata</taxon>
        <taxon>Ditrysia</taxon>
        <taxon>Papilionoidea</taxon>
        <taxon>Nymphalidae</taxon>
        <taxon>Satyrinae</taxon>
        <taxon>Satyrini</taxon>
        <taxon>Parargina</taxon>
        <taxon>Pararge</taxon>
    </lineage>
</organism>
<dbReference type="Pfam" id="PF00808">
    <property type="entry name" value="CBFD_NFYB_HMF"/>
    <property type="match status" value="1"/>
</dbReference>
<dbReference type="EMBL" id="CAKXAJ010026308">
    <property type="protein sequence ID" value="CAH2266438.1"/>
    <property type="molecule type" value="Genomic_DNA"/>
</dbReference>
<evidence type="ECO:0000259" key="7">
    <source>
        <dbReference type="Pfam" id="PF00808"/>
    </source>
</evidence>
<comment type="caution">
    <text evidence="8">The sequence shown here is derived from an EMBL/GenBank/DDBJ whole genome shotgun (WGS) entry which is preliminary data.</text>
</comment>
<evidence type="ECO:0000256" key="2">
    <source>
        <dbReference type="ARBA" id="ARBA00009245"/>
    </source>
</evidence>
<comment type="similarity">
    <text evidence="2">Belongs to the NC2 beta/DR1 family.</text>
</comment>
<dbReference type="InterPro" id="IPR042225">
    <property type="entry name" value="Ncb2"/>
</dbReference>
<accession>A0A8S4SJ13</accession>
<sequence length="158" mass="17671">MSMSSAALNKMLKEIAPLVIMNKESKKMINICCTEFVSEITTEAQAVCTISKKKIVNGNHVLKALAKLGFKTYKLKAEAACTDSKATKKRKLSPRLEDLGIPEEELLKTQQELFAKAKEEQAKLEQEQLLMPQQGFSSAVDVQQPYCGMSKESQYEHI</sequence>
<dbReference type="GO" id="GO:0016251">
    <property type="term" value="F:RNA polymerase II general transcription initiation factor activity"/>
    <property type="evidence" value="ECO:0007669"/>
    <property type="project" value="TreeGrafter"/>
</dbReference>
<evidence type="ECO:0000256" key="6">
    <source>
        <dbReference type="ARBA" id="ARBA00032651"/>
    </source>
</evidence>
<dbReference type="Gene3D" id="1.10.20.10">
    <property type="entry name" value="Histone, subunit A"/>
    <property type="match status" value="1"/>
</dbReference>
<evidence type="ECO:0000256" key="1">
    <source>
        <dbReference type="ARBA" id="ARBA00004123"/>
    </source>
</evidence>
<evidence type="ECO:0000256" key="4">
    <source>
        <dbReference type="ARBA" id="ARBA00023242"/>
    </source>
</evidence>